<feature type="region of interest" description="Disordered" evidence="1">
    <location>
        <begin position="38"/>
        <end position="129"/>
    </location>
</feature>
<feature type="region of interest" description="Disordered" evidence="1">
    <location>
        <begin position="210"/>
        <end position="257"/>
    </location>
</feature>
<reference evidence="2 3" key="1">
    <citation type="submission" date="2017-03" db="EMBL/GenBank/DDBJ databases">
        <title>WGS assembly of Porphyra umbilicalis.</title>
        <authorList>
            <person name="Brawley S.H."/>
            <person name="Blouin N.A."/>
            <person name="Ficko-Blean E."/>
            <person name="Wheeler G.L."/>
            <person name="Lohr M."/>
            <person name="Goodson H.V."/>
            <person name="Jenkins J.W."/>
            <person name="Blaby-Haas C.E."/>
            <person name="Helliwell K.E."/>
            <person name="Chan C."/>
            <person name="Marriage T."/>
            <person name="Bhattacharya D."/>
            <person name="Klein A.S."/>
            <person name="Badis Y."/>
            <person name="Brodie J."/>
            <person name="Cao Y."/>
            <person name="Collen J."/>
            <person name="Dittami S.M."/>
            <person name="Gachon C.M."/>
            <person name="Green B.R."/>
            <person name="Karpowicz S."/>
            <person name="Kim J.W."/>
            <person name="Kudahl U."/>
            <person name="Lin S."/>
            <person name="Michel G."/>
            <person name="Mittag M."/>
            <person name="Olson B.J."/>
            <person name="Pangilinan J."/>
            <person name="Peng Y."/>
            <person name="Qiu H."/>
            <person name="Shu S."/>
            <person name="Singer J.T."/>
            <person name="Smith A.G."/>
            <person name="Sprecher B.N."/>
            <person name="Wagner V."/>
            <person name="Wang W."/>
            <person name="Wang Z.-Y."/>
            <person name="Yan J."/>
            <person name="Yarish C."/>
            <person name="Zoeuner-Riek S."/>
            <person name="Zhuang Y."/>
            <person name="Zou Y."/>
            <person name="Lindquist E.A."/>
            <person name="Grimwood J."/>
            <person name="Barry K."/>
            <person name="Rokhsar D.S."/>
            <person name="Schmutz J."/>
            <person name="Stiller J.W."/>
            <person name="Grossman A.R."/>
            <person name="Prochnik S.E."/>
        </authorList>
    </citation>
    <scope>NUCLEOTIDE SEQUENCE [LARGE SCALE GENOMIC DNA]</scope>
    <source>
        <strain evidence="2">4086291</strain>
    </source>
</reference>
<protein>
    <submittedName>
        <fullName evidence="2">Uncharacterized protein</fullName>
    </submittedName>
</protein>
<organism evidence="2 3">
    <name type="scientific">Porphyra umbilicalis</name>
    <name type="common">Purple laver</name>
    <name type="synonym">Red alga</name>
    <dbReference type="NCBI Taxonomy" id="2786"/>
    <lineage>
        <taxon>Eukaryota</taxon>
        <taxon>Rhodophyta</taxon>
        <taxon>Bangiophyceae</taxon>
        <taxon>Bangiales</taxon>
        <taxon>Bangiaceae</taxon>
        <taxon>Porphyra</taxon>
    </lineage>
</organism>
<name>A0A1X6PBW9_PORUM</name>
<evidence type="ECO:0000256" key="1">
    <source>
        <dbReference type="SAM" id="MobiDB-lite"/>
    </source>
</evidence>
<evidence type="ECO:0000313" key="3">
    <source>
        <dbReference type="Proteomes" id="UP000218209"/>
    </source>
</evidence>
<dbReference type="EMBL" id="KV918817">
    <property type="protein sequence ID" value="OSX78236.1"/>
    <property type="molecule type" value="Genomic_DNA"/>
</dbReference>
<dbReference type="AlphaFoldDB" id="A0A1X6PBW9"/>
<feature type="compositionally biased region" description="Low complexity" evidence="1">
    <location>
        <begin position="96"/>
        <end position="120"/>
    </location>
</feature>
<feature type="compositionally biased region" description="Pro residues" evidence="1">
    <location>
        <begin position="62"/>
        <end position="74"/>
    </location>
</feature>
<feature type="compositionally biased region" description="Low complexity" evidence="1">
    <location>
        <begin position="248"/>
        <end position="257"/>
    </location>
</feature>
<accession>A0A1X6PBW9</accession>
<evidence type="ECO:0000313" key="2">
    <source>
        <dbReference type="EMBL" id="OSX78236.1"/>
    </source>
</evidence>
<gene>
    <name evidence="2" type="ORF">BU14_0115s0007</name>
</gene>
<proteinExistence type="predicted"/>
<sequence length="479" mass="49438">MLATMAFVRGDAQLGRGALADYQAVVAHPVGVGVDGAANPSAADAHRRQPPPISLFGDTPAPLAPSPSPFPPPSATLRTPGAPTWRGAGAPPSPNIPSRAASRAASLPTTTPSSLPVAPSDGAAMQHSAAPCRRSLVHAGQLGQAMLEEEAERVDTMATAAGLADVKELLERVYDCVSAHANSQAAANTRTDTALGSVLKAQTELIVASGAATAPRAGRRRTGSAQAGRHAKRTRGAGGAAPEPALDATGEGAHATTSTASAARAVGVFKHPLVADWSLPPEMMSQRFSTEPLSLQLANLVRMCHVSVGHPGIFGSFASAELYEKGLARSEDVVGMGGTAVAANAAKTEKMRGIIKNKAKKYIIMMGWLHGIKPEAFKRPEEATHGGMQPFFLNEDDCTLLSAAVNRDADDLGWAASHTIRVPTAARVNQLHNLVQSKGKRGGGGVGTTAAGVLDSSPFIELLAAARKNVEEKYGCVDK</sequence>
<dbReference type="Proteomes" id="UP000218209">
    <property type="component" value="Unassembled WGS sequence"/>
</dbReference>
<keyword evidence="3" id="KW-1185">Reference proteome</keyword>